<dbReference type="PROSITE" id="PS00503">
    <property type="entry name" value="PECTINESTERASE_2"/>
    <property type="match status" value="1"/>
</dbReference>
<evidence type="ECO:0000256" key="1">
    <source>
        <dbReference type="ARBA" id="ARBA00004191"/>
    </source>
</evidence>
<dbReference type="InterPro" id="IPR011050">
    <property type="entry name" value="Pectin_lyase_fold/virulence"/>
</dbReference>
<keyword evidence="9 13" id="KW-0063">Aspartyl esterase</keyword>
<comment type="similarity">
    <text evidence="4">In the C-terminal section; belongs to the pectinesterase family.</text>
</comment>
<protein>
    <recommendedName>
        <fullName evidence="5 13">Pectinesterase</fullName>
        <ecNumber evidence="5 13">3.1.1.11</ecNumber>
    </recommendedName>
</protein>
<comment type="subcellular location">
    <subcellularLocation>
        <location evidence="1">Secreted</location>
        <location evidence="1">Cell wall</location>
    </subcellularLocation>
</comment>
<dbReference type="GO" id="GO:0045490">
    <property type="term" value="P:pectin catabolic process"/>
    <property type="evidence" value="ECO:0007669"/>
    <property type="project" value="UniProtKB-UniRule"/>
</dbReference>
<comment type="caution">
    <text evidence="15">The sequence shown here is derived from an EMBL/GenBank/DDBJ whole genome shotgun (WGS) entry which is preliminary data.</text>
</comment>
<evidence type="ECO:0000256" key="6">
    <source>
        <dbReference type="ARBA" id="ARBA00022512"/>
    </source>
</evidence>
<evidence type="ECO:0000256" key="10">
    <source>
        <dbReference type="ARBA" id="ARBA00023316"/>
    </source>
</evidence>
<gene>
    <name evidence="15" type="ORF">POM88_038015</name>
</gene>
<dbReference type="Pfam" id="PF01095">
    <property type="entry name" value="Pectinesterase"/>
    <property type="match status" value="1"/>
</dbReference>
<dbReference type="SMART" id="SM00856">
    <property type="entry name" value="PMEI"/>
    <property type="match status" value="1"/>
</dbReference>
<evidence type="ECO:0000256" key="12">
    <source>
        <dbReference type="PROSITE-ProRule" id="PRU10040"/>
    </source>
</evidence>
<accession>A0AAD8HTE3</accession>
<dbReference type="SUPFAM" id="SSF101148">
    <property type="entry name" value="Plant invertase/pectin methylesterase inhibitor"/>
    <property type="match status" value="1"/>
</dbReference>
<evidence type="ECO:0000256" key="2">
    <source>
        <dbReference type="ARBA" id="ARBA00005184"/>
    </source>
</evidence>
<evidence type="ECO:0000256" key="13">
    <source>
        <dbReference type="RuleBase" id="RU000589"/>
    </source>
</evidence>
<name>A0AAD8HTE3_9APIA</name>
<reference evidence="15" key="1">
    <citation type="submission" date="2023-02" db="EMBL/GenBank/DDBJ databases">
        <title>Genome of toxic invasive species Heracleum sosnowskyi carries increased number of genes despite the absence of recent whole-genome duplications.</title>
        <authorList>
            <person name="Schelkunov M."/>
            <person name="Shtratnikova V."/>
            <person name="Makarenko M."/>
            <person name="Klepikova A."/>
            <person name="Omelchenko D."/>
            <person name="Novikova G."/>
            <person name="Obukhova E."/>
            <person name="Bogdanov V."/>
            <person name="Penin A."/>
            <person name="Logacheva M."/>
        </authorList>
    </citation>
    <scope>NUCLEOTIDE SEQUENCE</scope>
    <source>
        <strain evidence="15">Hsosn_3</strain>
        <tissue evidence="15">Leaf</tissue>
    </source>
</reference>
<evidence type="ECO:0000259" key="14">
    <source>
        <dbReference type="SMART" id="SM00856"/>
    </source>
</evidence>
<evidence type="ECO:0000313" key="15">
    <source>
        <dbReference type="EMBL" id="KAK1371923.1"/>
    </source>
</evidence>
<reference evidence="15" key="2">
    <citation type="submission" date="2023-05" db="EMBL/GenBank/DDBJ databases">
        <authorList>
            <person name="Schelkunov M.I."/>
        </authorList>
    </citation>
    <scope>NUCLEOTIDE SEQUENCE</scope>
    <source>
        <strain evidence="15">Hsosn_3</strain>
        <tissue evidence="15">Leaf</tissue>
    </source>
</reference>
<dbReference type="FunFam" id="1.20.140.40:FF:000001">
    <property type="entry name" value="Pectinesterase"/>
    <property type="match status" value="1"/>
</dbReference>
<comment type="similarity">
    <text evidence="3">In the N-terminal section; belongs to the PMEI family.</text>
</comment>
<proteinExistence type="inferred from homology"/>
<keyword evidence="8 13" id="KW-0378">Hydrolase</keyword>
<evidence type="ECO:0000256" key="9">
    <source>
        <dbReference type="ARBA" id="ARBA00023085"/>
    </source>
</evidence>
<feature type="domain" description="Pectinesterase inhibitor" evidence="14">
    <location>
        <begin position="46"/>
        <end position="198"/>
    </location>
</feature>
<organism evidence="15 16">
    <name type="scientific">Heracleum sosnowskyi</name>
    <dbReference type="NCBI Taxonomy" id="360622"/>
    <lineage>
        <taxon>Eukaryota</taxon>
        <taxon>Viridiplantae</taxon>
        <taxon>Streptophyta</taxon>
        <taxon>Embryophyta</taxon>
        <taxon>Tracheophyta</taxon>
        <taxon>Spermatophyta</taxon>
        <taxon>Magnoliopsida</taxon>
        <taxon>eudicotyledons</taxon>
        <taxon>Gunneridae</taxon>
        <taxon>Pentapetalae</taxon>
        <taxon>asterids</taxon>
        <taxon>campanulids</taxon>
        <taxon>Apiales</taxon>
        <taxon>Apiaceae</taxon>
        <taxon>Apioideae</taxon>
        <taxon>apioid superclade</taxon>
        <taxon>Tordylieae</taxon>
        <taxon>Tordyliinae</taxon>
        <taxon>Heracleum</taxon>
    </lineage>
</organism>
<evidence type="ECO:0000256" key="5">
    <source>
        <dbReference type="ARBA" id="ARBA00013229"/>
    </source>
</evidence>
<evidence type="ECO:0000256" key="11">
    <source>
        <dbReference type="ARBA" id="ARBA00047928"/>
    </source>
</evidence>
<evidence type="ECO:0000256" key="4">
    <source>
        <dbReference type="ARBA" id="ARBA00007786"/>
    </source>
</evidence>
<dbReference type="Pfam" id="PF04043">
    <property type="entry name" value="PMEI"/>
    <property type="match status" value="1"/>
</dbReference>
<dbReference type="Gene3D" id="1.20.140.40">
    <property type="entry name" value="Invertase/pectin methylesterase inhibitor family protein"/>
    <property type="match status" value="1"/>
</dbReference>
<feature type="active site" evidence="12">
    <location>
        <position position="400"/>
    </location>
</feature>
<dbReference type="InterPro" id="IPR006501">
    <property type="entry name" value="Pectinesterase_inhib_dom"/>
</dbReference>
<comment type="pathway">
    <text evidence="2 13">Glycan metabolism; pectin degradation; 2-dehydro-3-deoxy-D-gluconate from pectin: step 1/5.</text>
</comment>
<evidence type="ECO:0000256" key="7">
    <source>
        <dbReference type="ARBA" id="ARBA00022525"/>
    </source>
</evidence>
<keyword evidence="6" id="KW-0134">Cell wall</keyword>
<dbReference type="CDD" id="cd15798">
    <property type="entry name" value="PMEI-like_3"/>
    <property type="match status" value="1"/>
</dbReference>
<dbReference type="PANTHER" id="PTHR31707">
    <property type="entry name" value="PECTINESTERASE"/>
    <property type="match status" value="1"/>
</dbReference>
<dbReference type="InterPro" id="IPR035513">
    <property type="entry name" value="Invertase/methylesterase_inhib"/>
</dbReference>
<dbReference type="Proteomes" id="UP001237642">
    <property type="component" value="Unassembled WGS sequence"/>
</dbReference>
<dbReference type="InterPro" id="IPR012334">
    <property type="entry name" value="Pectin_lyas_fold"/>
</dbReference>
<dbReference type="SUPFAM" id="SSF51126">
    <property type="entry name" value="Pectin lyase-like"/>
    <property type="match status" value="1"/>
</dbReference>
<dbReference type="AlphaFoldDB" id="A0AAD8HTE3"/>
<dbReference type="NCBIfam" id="TIGR01614">
    <property type="entry name" value="PME_inhib"/>
    <property type="match status" value="1"/>
</dbReference>
<dbReference type="Gene3D" id="2.160.20.10">
    <property type="entry name" value="Single-stranded right-handed beta-helix, Pectin lyase-like"/>
    <property type="match status" value="1"/>
</dbReference>
<dbReference type="EC" id="3.1.1.11" evidence="5 13"/>
<keyword evidence="10" id="KW-0961">Cell wall biogenesis/degradation</keyword>
<evidence type="ECO:0000313" key="16">
    <source>
        <dbReference type="Proteomes" id="UP001237642"/>
    </source>
</evidence>
<comment type="catalytic activity">
    <reaction evidence="11 13">
        <text>[(1-&gt;4)-alpha-D-galacturonosyl methyl ester](n) + n H2O = [(1-&gt;4)-alpha-D-galacturonosyl](n) + n methanol + n H(+)</text>
        <dbReference type="Rhea" id="RHEA:22380"/>
        <dbReference type="Rhea" id="RHEA-COMP:14570"/>
        <dbReference type="Rhea" id="RHEA-COMP:14573"/>
        <dbReference type="ChEBI" id="CHEBI:15377"/>
        <dbReference type="ChEBI" id="CHEBI:15378"/>
        <dbReference type="ChEBI" id="CHEBI:17790"/>
        <dbReference type="ChEBI" id="CHEBI:140522"/>
        <dbReference type="ChEBI" id="CHEBI:140523"/>
        <dbReference type="EC" id="3.1.1.11"/>
    </reaction>
</comment>
<dbReference type="EMBL" id="JAUIZM010000008">
    <property type="protein sequence ID" value="KAK1371923.1"/>
    <property type="molecule type" value="Genomic_DNA"/>
</dbReference>
<dbReference type="FunFam" id="2.160.20.10:FF:000029">
    <property type="entry name" value="Pectinesterase 4"/>
    <property type="match status" value="1"/>
</dbReference>
<dbReference type="InterPro" id="IPR000070">
    <property type="entry name" value="Pectinesterase_cat"/>
</dbReference>
<keyword evidence="7" id="KW-0964">Secreted</keyword>
<dbReference type="InterPro" id="IPR033131">
    <property type="entry name" value="Pectinesterase_Asp_AS"/>
</dbReference>
<evidence type="ECO:0000256" key="8">
    <source>
        <dbReference type="ARBA" id="ARBA00022801"/>
    </source>
</evidence>
<keyword evidence="16" id="KW-1185">Reference proteome</keyword>
<sequence length="576" mass="62850">MALNKKVGIIGFCSVLLVAMVVGVVYTHVSSRDVDAEDDKKNQINESRKAVKSICKPTQYRETCEKNLMPVAKNDTDPKDLIKAGFDFAMQNIRDNVKKSKVLQDAEKDPNTASAYKVCKNVLRRALRDLQRSFEMMNDFDFEDLDDRLFDLKVWLSSASKGQNTCTDAFDKTSGDVAEKMKELLKLSKELTINGFNMIDELTRVLTDMQIQGKNTRKLLQVPLPPDHQPAWVKPDWKDILVGDAAKEKAHAVVAADGSGKFKTVNEAVKSVPSNNPDVYIIYIKAGVYAENVLIGPNQPNVVMVGDGPTKTKITGSRSDKKGYNTLQSSTVGVEGFNFLAKDIGFENTAHADEGPAVALRIAADKSVVVNCRMDGFQDTLFAQVYRQFYKDCVVSGTIDFVFGGGIAIFQGCTVIGRKPASGQSNMLVAQNREFPNDISGIILDHCALGPAPDLAADPAIQSFLGRPWKPYSRMIIMNSQIEGFINATGWDIWLPDKPNTKDSFIVEFNNKGPGADVSKRVTWPSFKKISPGEVSTFAAPTFLKGDSWIPATGVPCTATAAPSFSAAGLASGSAD</sequence>
<dbReference type="GO" id="GO:0042545">
    <property type="term" value="P:cell wall modification"/>
    <property type="evidence" value="ECO:0007669"/>
    <property type="project" value="UniProtKB-UniRule"/>
</dbReference>
<dbReference type="GO" id="GO:0004857">
    <property type="term" value="F:enzyme inhibitor activity"/>
    <property type="evidence" value="ECO:0007669"/>
    <property type="project" value="InterPro"/>
</dbReference>
<evidence type="ECO:0000256" key="3">
    <source>
        <dbReference type="ARBA" id="ARBA00006027"/>
    </source>
</evidence>
<dbReference type="GO" id="GO:0030599">
    <property type="term" value="F:pectinesterase activity"/>
    <property type="evidence" value="ECO:0007669"/>
    <property type="project" value="UniProtKB-UniRule"/>
</dbReference>